<dbReference type="Proteomes" id="UP000813444">
    <property type="component" value="Unassembled WGS sequence"/>
</dbReference>
<dbReference type="AlphaFoldDB" id="A0A8K0SQD3"/>
<keyword evidence="2" id="KW-1185">Reference proteome</keyword>
<dbReference type="EMBL" id="JAGPNK010000010">
    <property type="protein sequence ID" value="KAH7312220.1"/>
    <property type="molecule type" value="Genomic_DNA"/>
</dbReference>
<evidence type="ECO:0000313" key="1">
    <source>
        <dbReference type="EMBL" id="KAH7312220.1"/>
    </source>
</evidence>
<accession>A0A8K0SQD3</accession>
<organism evidence="1 2">
    <name type="scientific">Stachybotrys elegans</name>
    <dbReference type="NCBI Taxonomy" id="80388"/>
    <lineage>
        <taxon>Eukaryota</taxon>
        <taxon>Fungi</taxon>
        <taxon>Dikarya</taxon>
        <taxon>Ascomycota</taxon>
        <taxon>Pezizomycotina</taxon>
        <taxon>Sordariomycetes</taxon>
        <taxon>Hypocreomycetidae</taxon>
        <taxon>Hypocreales</taxon>
        <taxon>Stachybotryaceae</taxon>
        <taxon>Stachybotrys</taxon>
    </lineage>
</organism>
<evidence type="ECO:0000313" key="2">
    <source>
        <dbReference type="Proteomes" id="UP000813444"/>
    </source>
</evidence>
<gene>
    <name evidence="1" type="ORF">B0I35DRAFT_50297</name>
</gene>
<comment type="caution">
    <text evidence="1">The sequence shown here is derived from an EMBL/GenBank/DDBJ whole genome shotgun (WGS) entry which is preliminary data.</text>
</comment>
<sequence length="213" mass="22532">MRGGKPGLSLKLDPWGFPIPSLSWLVGAGEVAKRYCIIIHMHEGRDLVCCVENHDELRSRLHDGRHCGCLSVCSTNAAGITVYFLISLAFGSGILSGRMMLIAACTLDGGMHAYGVQSANAVESRTGASLLTPTTDQADHQGTRLVHAASSRLPSSACARCSPTAVPGPRTARLPPLFVASACLTGGSPTPTRCSEEERYRGSATRSFCCPRS</sequence>
<name>A0A8K0SQD3_9HYPO</name>
<proteinExistence type="predicted"/>
<reference evidence="1" key="1">
    <citation type="journal article" date="2021" name="Nat. Commun.">
        <title>Genetic determinants of endophytism in the Arabidopsis root mycobiome.</title>
        <authorList>
            <person name="Mesny F."/>
            <person name="Miyauchi S."/>
            <person name="Thiergart T."/>
            <person name="Pickel B."/>
            <person name="Atanasova L."/>
            <person name="Karlsson M."/>
            <person name="Huettel B."/>
            <person name="Barry K.W."/>
            <person name="Haridas S."/>
            <person name="Chen C."/>
            <person name="Bauer D."/>
            <person name="Andreopoulos W."/>
            <person name="Pangilinan J."/>
            <person name="LaButti K."/>
            <person name="Riley R."/>
            <person name="Lipzen A."/>
            <person name="Clum A."/>
            <person name="Drula E."/>
            <person name="Henrissat B."/>
            <person name="Kohler A."/>
            <person name="Grigoriev I.V."/>
            <person name="Martin F.M."/>
            <person name="Hacquard S."/>
        </authorList>
    </citation>
    <scope>NUCLEOTIDE SEQUENCE</scope>
    <source>
        <strain evidence="1">MPI-CAGE-CH-0235</strain>
    </source>
</reference>
<protein>
    <submittedName>
        <fullName evidence="1">Uncharacterized protein</fullName>
    </submittedName>
</protein>